<proteinExistence type="predicted"/>
<evidence type="ECO:0000313" key="1">
    <source>
        <dbReference type="EMBL" id="KAK7042630.1"/>
    </source>
</evidence>
<dbReference type="EMBL" id="JAWWNJ010000013">
    <property type="protein sequence ID" value="KAK7042630.1"/>
    <property type="molecule type" value="Genomic_DNA"/>
</dbReference>
<evidence type="ECO:0000313" key="2">
    <source>
        <dbReference type="Proteomes" id="UP001362999"/>
    </source>
</evidence>
<protein>
    <submittedName>
        <fullName evidence="1">Uncharacterized protein</fullName>
    </submittedName>
</protein>
<organism evidence="1 2">
    <name type="scientific">Favolaschia claudopus</name>
    <dbReference type="NCBI Taxonomy" id="2862362"/>
    <lineage>
        <taxon>Eukaryota</taxon>
        <taxon>Fungi</taxon>
        <taxon>Dikarya</taxon>
        <taxon>Basidiomycota</taxon>
        <taxon>Agaricomycotina</taxon>
        <taxon>Agaricomycetes</taxon>
        <taxon>Agaricomycetidae</taxon>
        <taxon>Agaricales</taxon>
        <taxon>Marasmiineae</taxon>
        <taxon>Mycenaceae</taxon>
        <taxon>Favolaschia</taxon>
    </lineage>
</organism>
<comment type="caution">
    <text evidence="1">The sequence shown here is derived from an EMBL/GenBank/DDBJ whole genome shotgun (WGS) entry which is preliminary data.</text>
</comment>
<dbReference type="Proteomes" id="UP001362999">
    <property type="component" value="Unassembled WGS sequence"/>
</dbReference>
<dbReference type="AlphaFoldDB" id="A0AAW0CVA9"/>
<sequence length="172" mass="18904">MSSALTSDYSMVIKNNSSVSFSLFHAAEYFAGATSRPAQDLSPGATTVYAWDSTIGQTAPTKTCHGHIYYSPVKESGPARAWAVEIQGYTPDGGRPKTRYQYGDASLEYPKSEPSPQFWLAAPGKSWRDSYSFAMPYSKVMITVADDPHEAQFESTGRPLYSIAVTIEDFDE</sequence>
<keyword evidence="2" id="KW-1185">Reference proteome</keyword>
<gene>
    <name evidence="1" type="ORF">R3P38DRAFT_2511512</name>
</gene>
<reference evidence="1 2" key="1">
    <citation type="journal article" date="2024" name="J Genomics">
        <title>Draft genome sequencing and assembly of Favolaschia claudopus CIRM-BRFM 2984 isolated from oak limbs.</title>
        <authorList>
            <person name="Navarro D."/>
            <person name="Drula E."/>
            <person name="Chaduli D."/>
            <person name="Cazenave R."/>
            <person name="Ahrendt S."/>
            <person name="Wang J."/>
            <person name="Lipzen A."/>
            <person name="Daum C."/>
            <person name="Barry K."/>
            <person name="Grigoriev I.V."/>
            <person name="Favel A."/>
            <person name="Rosso M.N."/>
            <person name="Martin F."/>
        </authorList>
    </citation>
    <scope>NUCLEOTIDE SEQUENCE [LARGE SCALE GENOMIC DNA]</scope>
    <source>
        <strain evidence="1 2">CIRM-BRFM 2984</strain>
    </source>
</reference>
<accession>A0AAW0CVA9</accession>
<name>A0AAW0CVA9_9AGAR</name>